<dbReference type="Proteomes" id="UP001143981">
    <property type="component" value="Unassembled WGS sequence"/>
</dbReference>
<feature type="domain" description="YABBY protein C-terminal" evidence="2">
    <location>
        <begin position="30"/>
        <end position="76"/>
    </location>
</feature>
<evidence type="ECO:0000313" key="3">
    <source>
        <dbReference type="EMBL" id="KAJ1728061.1"/>
    </source>
</evidence>
<gene>
    <name evidence="3" type="ORF">LPJ61_004242</name>
</gene>
<dbReference type="CDD" id="cd00084">
    <property type="entry name" value="HMG-box_SF"/>
    <property type="match status" value="1"/>
</dbReference>
<name>A0A9W8CUV7_9FUNG</name>
<feature type="compositionally biased region" description="Low complexity" evidence="1">
    <location>
        <begin position="1"/>
        <end position="18"/>
    </location>
</feature>
<dbReference type="InterPro" id="IPR036910">
    <property type="entry name" value="HMG_box_dom_sf"/>
</dbReference>
<comment type="caution">
    <text evidence="3">The sequence shown here is derived from an EMBL/GenBank/DDBJ whole genome shotgun (WGS) entry which is preliminary data.</text>
</comment>
<accession>A0A9W8CUV7</accession>
<proteinExistence type="predicted"/>
<evidence type="ECO:0000259" key="2">
    <source>
        <dbReference type="Pfam" id="PF04690"/>
    </source>
</evidence>
<sequence>MTTTTTKRAAGASAAAKVSKPKASKVAKATKGSKKISPYNKYMKTELAKVKQDNPSLSHKDAFKLVASNWKNAPENPRAVAAAK</sequence>
<dbReference type="Pfam" id="PF04690">
    <property type="entry name" value="YABBY"/>
    <property type="match status" value="1"/>
</dbReference>
<evidence type="ECO:0000256" key="1">
    <source>
        <dbReference type="SAM" id="MobiDB-lite"/>
    </source>
</evidence>
<keyword evidence="4" id="KW-1185">Reference proteome</keyword>
<dbReference type="OrthoDB" id="667577at2759"/>
<dbReference type="InterPro" id="IPR056775">
    <property type="entry name" value="YABBY_C"/>
</dbReference>
<reference evidence="3" key="1">
    <citation type="submission" date="2022-07" db="EMBL/GenBank/DDBJ databases">
        <title>Phylogenomic reconstructions and comparative analyses of Kickxellomycotina fungi.</title>
        <authorList>
            <person name="Reynolds N.K."/>
            <person name="Stajich J.E."/>
            <person name="Barry K."/>
            <person name="Grigoriev I.V."/>
            <person name="Crous P."/>
            <person name="Smith M.E."/>
        </authorList>
    </citation>
    <scope>NUCLEOTIDE SEQUENCE</scope>
    <source>
        <strain evidence="3">BCRC 34381</strain>
    </source>
</reference>
<dbReference type="Gene3D" id="1.10.30.10">
    <property type="entry name" value="High mobility group box domain"/>
    <property type="match status" value="1"/>
</dbReference>
<dbReference type="AlphaFoldDB" id="A0A9W8CUV7"/>
<dbReference type="EMBL" id="JANBOI010000907">
    <property type="protein sequence ID" value="KAJ1728061.1"/>
    <property type="molecule type" value="Genomic_DNA"/>
</dbReference>
<feature type="region of interest" description="Disordered" evidence="1">
    <location>
        <begin position="1"/>
        <end position="33"/>
    </location>
</feature>
<evidence type="ECO:0000313" key="4">
    <source>
        <dbReference type="Proteomes" id="UP001143981"/>
    </source>
</evidence>
<dbReference type="SUPFAM" id="SSF47095">
    <property type="entry name" value="HMG-box"/>
    <property type="match status" value="1"/>
</dbReference>
<protein>
    <recommendedName>
        <fullName evidence="2">YABBY protein C-terminal domain-containing protein</fullName>
    </recommendedName>
</protein>
<organism evidence="3 4">
    <name type="scientific">Coemansia biformis</name>
    <dbReference type="NCBI Taxonomy" id="1286918"/>
    <lineage>
        <taxon>Eukaryota</taxon>
        <taxon>Fungi</taxon>
        <taxon>Fungi incertae sedis</taxon>
        <taxon>Zoopagomycota</taxon>
        <taxon>Kickxellomycotina</taxon>
        <taxon>Kickxellomycetes</taxon>
        <taxon>Kickxellales</taxon>
        <taxon>Kickxellaceae</taxon>
        <taxon>Coemansia</taxon>
    </lineage>
</organism>